<comment type="similarity">
    <text evidence="6">Belongs to the acetyltransferase family. OlsB subfamily.</text>
</comment>
<comment type="catalytic activity">
    <reaction evidence="10">
        <text>a (3R)-hydroxyacyl-[ACP] + L-ornithine = a lyso-ornithine lipid + holo-[ACP] + H(+)</text>
        <dbReference type="Rhea" id="RHEA:20633"/>
        <dbReference type="Rhea" id="RHEA-COMP:9685"/>
        <dbReference type="Rhea" id="RHEA-COMP:9945"/>
        <dbReference type="ChEBI" id="CHEBI:15378"/>
        <dbReference type="ChEBI" id="CHEBI:46911"/>
        <dbReference type="ChEBI" id="CHEBI:64479"/>
        <dbReference type="ChEBI" id="CHEBI:78827"/>
        <dbReference type="ChEBI" id="CHEBI:138482"/>
        <dbReference type="EC" id="2.3.2.30"/>
    </reaction>
    <physiologicalReaction direction="left-to-right" evidence="10">
        <dbReference type="Rhea" id="RHEA:20634"/>
    </physiologicalReaction>
</comment>
<sequence length="585" mass="66952">MSEAATYKISINNLIKDAAWPTRVIVRMLDKALGISRMNKLYHLHQMQGLSKEDFADKLIDILKLDIRGIQALQEKIPTSGPVVIASNHPFGGIEGVILARIIGQVRPDLQVLANKGLGIFKELRDYFIFTNPLSEKDPTNGPSLRKCIKHVGAGGALLLFPAGRVSYYQAEKSGISEHTWNKIVGRLTSINNCQYVPVFVNGTNSKWFYRLGRVYYRIRMLLLARELLNKTGAVINLNAGYPVEQKYFKHENHVQSADLCRGMSYLQDSSWSYNWPPDKVTHMKPLLSPVDTNLLQAEIDSLPIEQRLIENKNYQVYYGYQHQMPNTVTEIARLRELVFREFNEGSGEPLDTDHFDATYTQLFIFNKKTCQIMGAYRMGLTDKLLEKDGMDGLYLHKMFDFAPEFMNRKFPCIELGRSFLVPEFQGSFQGLLLLWKGICAFVFKYPQYRMLYGTVSISKLYQPKSVKLIESLLIKSEYTDNVSPRDSFNFDLHSEIASLSEQQDLFENIGPMLMSLEHDGKGIPTLAKQYIKMGAKFHALAIDKSFNDTPGLLLSVDMVKSPKRLLKLYMGDNFQEFLDYWQDK</sequence>
<accession>A0ABU2ZV96</accession>
<organism evidence="12 13">
    <name type="scientific">Glaciecola petra</name>
    <dbReference type="NCBI Taxonomy" id="3075602"/>
    <lineage>
        <taxon>Bacteria</taxon>
        <taxon>Pseudomonadati</taxon>
        <taxon>Pseudomonadota</taxon>
        <taxon>Gammaproteobacteria</taxon>
        <taxon>Alteromonadales</taxon>
        <taxon>Alteromonadaceae</taxon>
        <taxon>Glaciecola</taxon>
    </lineage>
</organism>
<proteinExistence type="inferred from homology"/>
<name>A0ABU2ZV96_9ALTE</name>
<keyword evidence="4" id="KW-0443">Lipid metabolism</keyword>
<dbReference type="InterPro" id="IPR045746">
    <property type="entry name" value="ACT14924-like_Acyltransf_dom"/>
</dbReference>
<keyword evidence="13" id="KW-1185">Reference proteome</keyword>
<evidence type="ECO:0000313" key="13">
    <source>
        <dbReference type="Proteomes" id="UP001253545"/>
    </source>
</evidence>
<dbReference type="SUPFAM" id="SSF55729">
    <property type="entry name" value="Acyl-CoA N-acyltransferases (Nat)"/>
    <property type="match status" value="1"/>
</dbReference>
<dbReference type="GO" id="GO:0016746">
    <property type="term" value="F:acyltransferase activity"/>
    <property type="evidence" value="ECO:0007669"/>
    <property type="project" value="UniProtKB-KW"/>
</dbReference>
<evidence type="ECO:0000256" key="6">
    <source>
        <dbReference type="ARBA" id="ARBA00038095"/>
    </source>
</evidence>
<dbReference type="PANTHER" id="PTHR37323:SF1">
    <property type="entry name" value="L-ORNITHINE N(ALPHA)-ACYLTRANSFERASE"/>
    <property type="match status" value="1"/>
</dbReference>
<dbReference type="PANTHER" id="PTHR37323">
    <property type="entry name" value="GCN5-RELATED N-ACETYLTRANSFERASE"/>
    <property type="match status" value="1"/>
</dbReference>
<evidence type="ECO:0000256" key="4">
    <source>
        <dbReference type="ARBA" id="ARBA00023098"/>
    </source>
</evidence>
<keyword evidence="2" id="KW-0444">Lipid biosynthesis</keyword>
<feature type="domain" description="Putative acyltransferase ACT14924-like acyltransferase" evidence="11">
    <location>
        <begin position="75"/>
        <end position="245"/>
    </location>
</feature>
<dbReference type="Proteomes" id="UP001253545">
    <property type="component" value="Unassembled WGS sequence"/>
</dbReference>
<evidence type="ECO:0000313" key="12">
    <source>
        <dbReference type="EMBL" id="MDT0596229.1"/>
    </source>
</evidence>
<dbReference type="EC" id="2.3.2.30" evidence="7"/>
<evidence type="ECO:0000256" key="9">
    <source>
        <dbReference type="ARBA" id="ARBA00045724"/>
    </source>
</evidence>
<evidence type="ECO:0000259" key="11">
    <source>
        <dbReference type="Pfam" id="PF19576"/>
    </source>
</evidence>
<dbReference type="CDD" id="cd07986">
    <property type="entry name" value="LPLAT_ACT14924-like"/>
    <property type="match status" value="1"/>
</dbReference>
<evidence type="ECO:0000256" key="5">
    <source>
        <dbReference type="ARBA" id="ARBA00023315"/>
    </source>
</evidence>
<dbReference type="Gene3D" id="3.40.630.30">
    <property type="match status" value="1"/>
</dbReference>
<evidence type="ECO:0000256" key="10">
    <source>
        <dbReference type="ARBA" id="ARBA00047785"/>
    </source>
</evidence>
<comment type="pathway">
    <text evidence="1">Lipid metabolism.</text>
</comment>
<protein>
    <recommendedName>
        <fullName evidence="8">L-ornithine N(alpha)-acyltransferase</fullName>
        <ecNumber evidence="7">2.3.2.30</ecNumber>
    </recommendedName>
</protein>
<evidence type="ECO:0000256" key="2">
    <source>
        <dbReference type="ARBA" id="ARBA00022516"/>
    </source>
</evidence>
<comment type="caution">
    <text evidence="12">The sequence shown here is derived from an EMBL/GenBank/DDBJ whole genome shotgun (WGS) entry which is preliminary data.</text>
</comment>
<dbReference type="Pfam" id="PF13444">
    <property type="entry name" value="Acetyltransf_5"/>
    <property type="match status" value="1"/>
</dbReference>
<keyword evidence="3" id="KW-0808">Transferase</keyword>
<reference evidence="12 13" key="1">
    <citation type="submission" date="2023-09" db="EMBL/GenBank/DDBJ databases">
        <authorList>
            <person name="Rey-Velasco X."/>
        </authorList>
    </citation>
    <scope>NUCLEOTIDE SEQUENCE [LARGE SCALE GENOMIC DNA]</scope>
    <source>
        <strain evidence="12 13">P117</strain>
    </source>
</reference>
<evidence type="ECO:0000256" key="8">
    <source>
        <dbReference type="ARBA" id="ARBA00039866"/>
    </source>
</evidence>
<evidence type="ECO:0000256" key="1">
    <source>
        <dbReference type="ARBA" id="ARBA00005189"/>
    </source>
</evidence>
<dbReference type="EMBL" id="JAVRHX010000005">
    <property type="protein sequence ID" value="MDT0596229.1"/>
    <property type="molecule type" value="Genomic_DNA"/>
</dbReference>
<keyword evidence="5 12" id="KW-0012">Acyltransferase</keyword>
<comment type="function">
    <text evidence="9">Catalyzes the first step in the biosynthesis of ornithine lipids, which are phosphorus-free membrane lipids. Catalyzes the 3-hydroxyacyl-acyl carrier protein-dependent acylation of ornithine to form lyso-ornithine lipid (LOL).</text>
</comment>
<dbReference type="RefSeq" id="WP_311369748.1">
    <property type="nucleotide sequence ID" value="NZ_JAVRHX010000005.1"/>
</dbReference>
<dbReference type="InterPro" id="IPR016181">
    <property type="entry name" value="Acyl_CoA_acyltransferase"/>
</dbReference>
<evidence type="ECO:0000256" key="7">
    <source>
        <dbReference type="ARBA" id="ARBA00039058"/>
    </source>
</evidence>
<evidence type="ECO:0000256" key="3">
    <source>
        <dbReference type="ARBA" id="ARBA00022679"/>
    </source>
</evidence>
<dbReference type="Pfam" id="PF19576">
    <property type="entry name" value="Acyltransf_2"/>
    <property type="match status" value="1"/>
</dbReference>
<dbReference type="InterPro" id="IPR052351">
    <property type="entry name" value="Ornithine_N-alpha-AT"/>
</dbReference>
<gene>
    <name evidence="12" type="ORF">RM552_15345</name>
</gene>